<dbReference type="PROSITE" id="PS50893">
    <property type="entry name" value="ABC_TRANSPORTER_2"/>
    <property type="match status" value="1"/>
</dbReference>
<dbReference type="AlphaFoldDB" id="A0A0A7EGB5"/>
<dbReference type="SUPFAM" id="SSF52540">
    <property type="entry name" value="P-loop containing nucleoside triphosphate hydrolases"/>
    <property type="match status" value="1"/>
</dbReference>
<dbReference type="PANTHER" id="PTHR42939">
    <property type="entry name" value="ABC TRANSPORTER ATP-BINDING PROTEIN ALBC-RELATED"/>
    <property type="match status" value="1"/>
</dbReference>
<dbReference type="OrthoDB" id="9781337at2"/>
<evidence type="ECO:0000256" key="1">
    <source>
        <dbReference type="ARBA" id="ARBA00022448"/>
    </source>
</evidence>
<dbReference type="InterPro" id="IPR017871">
    <property type="entry name" value="ABC_transporter-like_CS"/>
</dbReference>
<evidence type="ECO:0000256" key="2">
    <source>
        <dbReference type="ARBA" id="ARBA00022741"/>
    </source>
</evidence>
<evidence type="ECO:0000256" key="3">
    <source>
        <dbReference type="ARBA" id="ARBA00022840"/>
    </source>
</evidence>
<dbReference type="STRING" id="1348114.OM33_11615"/>
<evidence type="ECO:0000313" key="5">
    <source>
        <dbReference type="EMBL" id="AIY65720.1"/>
    </source>
</evidence>
<proteinExistence type="predicted"/>
<dbReference type="GO" id="GO:0005524">
    <property type="term" value="F:ATP binding"/>
    <property type="evidence" value="ECO:0007669"/>
    <property type="project" value="UniProtKB-KW"/>
</dbReference>
<dbReference type="EMBL" id="CP009888">
    <property type="protein sequence ID" value="AIY65720.1"/>
    <property type="molecule type" value="Genomic_DNA"/>
</dbReference>
<dbReference type="GO" id="GO:0016887">
    <property type="term" value="F:ATP hydrolysis activity"/>
    <property type="evidence" value="ECO:0007669"/>
    <property type="project" value="InterPro"/>
</dbReference>
<dbReference type="Pfam" id="PF00005">
    <property type="entry name" value="ABC_tran"/>
    <property type="match status" value="1"/>
</dbReference>
<dbReference type="InterPro" id="IPR003593">
    <property type="entry name" value="AAA+_ATPase"/>
</dbReference>
<dbReference type="Gene3D" id="3.40.50.300">
    <property type="entry name" value="P-loop containing nucleotide triphosphate hydrolases"/>
    <property type="match status" value="1"/>
</dbReference>
<keyword evidence="1" id="KW-0813">Transport</keyword>
<dbReference type="InterPro" id="IPR051782">
    <property type="entry name" value="ABC_Transporter_VariousFunc"/>
</dbReference>
<feature type="domain" description="ABC transporter" evidence="4">
    <location>
        <begin position="2"/>
        <end position="229"/>
    </location>
</feature>
<evidence type="ECO:0000313" key="6">
    <source>
        <dbReference type="Proteomes" id="UP000030341"/>
    </source>
</evidence>
<organism evidence="5 6">
    <name type="scientific">Pseudoalteromonas piratica</name>
    <dbReference type="NCBI Taxonomy" id="1348114"/>
    <lineage>
        <taxon>Bacteria</taxon>
        <taxon>Pseudomonadati</taxon>
        <taxon>Pseudomonadota</taxon>
        <taxon>Gammaproteobacteria</taxon>
        <taxon>Alteromonadales</taxon>
        <taxon>Pseudoalteromonadaceae</taxon>
        <taxon>Pseudoalteromonas</taxon>
    </lineage>
</organism>
<dbReference type="KEGG" id="pseo:OM33_11615"/>
<keyword evidence="6" id="KW-1185">Reference proteome</keyword>
<dbReference type="eggNOG" id="COG1131">
    <property type="taxonomic scope" value="Bacteria"/>
</dbReference>
<dbReference type="Proteomes" id="UP000030341">
    <property type="component" value="Chromosome 1"/>
</dbReference>
<accession>A0A0A7EGB5</accession>
<dbReference type="InterPro" id="IPR027417">
    <property type="entry name" value="P-loop_NTPase"/>
</dbReference>
<gene>
    <name evidence="5" type="ORF">OM33_11615</name>
</gene>
<reference evidence="5 6" key="1">
    <citation type="submission" date="2014-11" db="EMBL/GenBank/DDBJ databases">
        <title>Complete Genome Sequence of Pseudoalteromonas sp. Strain OCN003 Isolated from Kaneohe Bay, Oahu, Hawaii.</title>
        <authorList>
            <person name="Beurmann S."/>
            <person name="Videau P."/>
            <person name="Ushijima B."/>
            <person name="Smith A.M."/>
            <person name="Aeby G.S."/>
            <person name="Callahan S.M."/>
            <person name="Belcaid M."/>
        </authorList>
    </citation>
    <scope>NUCLEOTIDE SEQUENCE [LARGE SCALE GENOMIC DNA]</scope>
    <source>
        <strain evidence="5 6">OCN003</strain>
    </source>
</reference>
<keyword evidence="3" id="KW-0067">ATP-binding</keyword>
<protein>
    <submittedName>
        <fullName evidence="5">ABC transporter</fullName>
    </submittedName>
</protein>
<dbReference type="HOGENOM" id="CLU_000604_1_2_6"/>
<name>A0A0A7EGB5_9GAMM</name>
<dbReference type="PANTHER" id="PTHR42939:SF1">
    <property type="entry name" value="ABC TRANSPORTER ATP-BINDING PROTEIN ALBC-RELATED"/>
    <property type="match status" value="1"/>
</dbReference>
<dbReference type="SMART" id="SM00382">
    <property type="entry name" value="AAA"/>
    <property type="match status" value="1"/>
</dbReference>
<dbReference type="RefSeq" id="WP_038641892.1">
    <property type="nucleotide sequence ID" value="NZ_CP009888.1"/>
</dbReference>
<dbReference type="InterPro" id="IPR003439">
    <property type="entry name" value="ABC_transporter-like_ATP-bd"/>
</dbReference>
<sequence>MIELKNVSKHFASNKVLIDVSMTIPSGEPVAIIGPNGAGKTTLFSLISGFISPSSGEVLFDGKAIPHSEQFGKLAVLPQDAQLDPRFTIEKQLAFFSKLQGFTKSEGIAEVSRVLGLVGLLEHKTKKPQELSHGMRKRACIAQSLIGNPSFVLLDEATAGLDPVHAKEVRELIASLSKDITFILSSHDLAELERLCQRVFVFEAGSLKQYSGDGDTTSQAYLTLRLKQDLDNLDNVIAELNGLRNLKVTQSREYLIEYDASVTDFDIQLLQCLHQQSIAYQQIYNGKTLENQLFD</sequence>
<dbReference type="PROSITE" id="PS00211">
    <property type="entry name" value="ABC_TRANSPORTER_1"/>
    <property type="match status" value="1"/>
</dbReference>
<evidence type="ECO:0000259" key="4">
    <source>
        <dbReference type="PROSITE" id="PS50893"/>
    </source>
</evidence>
<keyword evidence="2" id="KW-0547">Nucleotide-binding</keyword>